<dbReference type="Pfam" id="PF00392">
    <property type="entry name" value="GntR"/>
    <property type="match status" value="1"/>
</dbReference>
<dbReference type="PROSITE" id="PS50949">
    <property type="entry name" value="HTH_GNTR"/>
    <property type="match status" value="1"/>
</dbReference>
<evidence type="ECO:0000256" key="4">
    <source>
        <dbReference type="ARBA" id="ARBA00023125"/>
    </source>
</evidence>
<dbReference type="GO" id="GO:0030170">
    <property type="term" value="F:pyridoxal phosphate binding"/>
    <property type="evidence" value="ECO:0007669"/>
    <property type="project" value="InterPro"/>
</dbReference>
<dbReference type="InterPro" id="IPR004839">
    <property type="entry name" value="Aminotransferase_I/II_large"/>
</dbReference>
<evidence type="ECO:0000256" key="5">
    <source>
        <dbReference type="ARBA" id="ARBA00023163"/>
    </source>
</evidence>
<dbReference type="OrthoDB" id="199743at2"/>
<dbReference type="EMBL" id="SAUN01000001">
    <property type="protein sequence ID" value="RVX42133.1"/>
    <property type="molecule type" value="Genomic_DNA"/>
</dbReference>
<dbReference type="InterPro" id="IPR036388">
    <property type="entry name" value="WH-like_DNA-bd_sf"/>
</dbReference>
<keyword evidence="2" id="KW-0663">Pyridoxal phosphate</keyword>
<dbReference type="Pfam" id="PF00155">
    <property type="entry name" value="Aminotran_1_2"/>
    <property type="match status" value="1"/>
</dbReference>
<comment type="similarity">
    <text evidence="1">In the C-terminal section; belongs to the class-I pyridoxal-phosphate-dependent aminotransferase family.</text>
</comment>
<keyword evidence="5" id="KW-0804">Transcription</keyword>
<evidence type="ECO:0000313" key="8">
    <source>
        <dbReference type="Proteomes" id="UP000284824"/>
    </source>
</evidence>
<comment type="caution">
    <text evidence="7">The sequence shown here is derived from an EMBL/GenBank/DDBJ whole genome shotgun (WGS) entry which is preliminary data.</text>
</comment>
<evidence type="ECO:0000256" key="1">
    <source>
        <dbReference type="ARBA" id="ARBA00005384"/>
    </source>
</evidence>
<evidence type="ECO:0000313" key="7">
    <source>
        <dbReference type="EMBL" id="RVX42133.1"/>
    </source>
</evidence>
<evidence type="ECO:0000256" key="2">
    <source>
        <dbReference type="ARBA" id="ARBA00022898"/>
    </source>
</evidence>
<protein>
    <submittedName>
        <fullName evidence="7">DNA-binding transcriptional MocR family regulator</fullName>
    </submittedName>
</protein>
<evidence type="ECO:0000256" key="3">
    <source>
        <dbReference type="ARBA" id="ARBA00023015"/>
    </source>
</evidence>
<evidence type="ECO:0000259" key="6">
    <source>
        <dbReference type="PROSITE" id="PS50949"/>
    </source>
</evidence>
<dbReference type="SMART" id="SM00345">
    <property type="entry name" value="HTH_GNTR"/>
    <property type="match status" value="1"/>
</dbReference>
<dbReference type="Gene3D" id="3.40.640.10">
    <property type="entry name" value="Type I PLP-dependent aspartate aminotransferase-like (Major domain)"/>
    <property type="match status" value="1"/>
</dbReference>
<keyword evidence="3" id="KW-0805">Transcription regulation</keyword>
<name>A0A438M8T6_9ACTN</name>
<accession>A0A438M8T6</accession>
<dbReference type="Proteomes" id="UP000284824">
    <property type="component" value="Unassembled WGS sequence"/>
</dbReference>
<dbReference type="InterPro" id="IPR051446">
    <property type="entry name" value="HTH_trans_reg/aminotransferase"/>
</dbReference>
<dbReference type="RefSeq" id="WP_127934258.1">
    <property type="nucleotide sequence ID" value="NZ_SAUN01000001.1"/>
</dbReference>
<organism evidence="7 8">
    <name type="scientific">Nonomuraea polychroma</name>
    <dbReference type="NCBI Taxonomy" id="46176"/>
    <lineage>
        <taxon>Bacteria</taxon>
        <taxon>Bacillati</taxon>
        <taxon>Actinomycetota</taxon>
        <taxon>Actinomycetes</taxon>
        <taxon>Streptosporangiales</taxon>
        <taxon>Streptosporangiaceae</taxon>
        <taxon>Nonomuraea</taxon>
    </lineage>
</organism>
<dbReference type="PRINTS" id="PR00035">
    <property type="entry name" value="HTHGNTR"/>
</dbReference>
<dbReference type="SUPFAM" id="SSF46785">
    <property type="entry name" value="Winged helix' DNA-binding domain"/>
    <property type="match status" value="1"/>
</dbReference>
<gene>
    <name evidence="7" type="ORF">EDD27_4753</name>
</gene>
<reference evidence="7 8" key="1">
    <citation type="submission" date="2019-01" db="EMBL/GenBank/DDBJ databases">
        <title>Sequencing the genomes of 1000 actinobacteria strains.</title>
        <authorList>
            <person name="Klenk H.-P."/>
        </authorList>
    </citation>
    <scope>NUCLEOTIDE SEQUENCE [LARGE SCALE GENOMIC DNA]</scope>
    <source>
        <strain evidence="7 8">DSM 43925</strain>
    </source>
</reference>
<keyword evidence="4 7" id="KW-0238">DNA-binding</keyword>
<dbReference type="Gene3D" id="3.90.1150.10">
    <property type="entry name" value="Aspartate Aminotransferase, domain 1"/>
    <property type="match status" value="1"/>
</dbReference>
<dbReference type="InterPro" id="IPR015424">
    <property type="entry name" value="PyrdxlP-dep_Trfase"/>
</dbReference>
<dbReference type="PANTHER" id="PTHR46577:SF1">
    <property type="entry name" value="HTH-TYPE TRANSCRIPTIONAL REGULATORY PROTEIN GABR"/>
    <property type="match status" value="1"/>
</dbReference>
<dbReference type="InterPro" id="IPR036390">
    <property type="entry name" value="WH_DNA-bd_sf"/>
</dbReference>
<dbReference type="AlphaFoldDB" id="A0A438M8T6"/>
<dbReference type="Gene3D" id="1.10.10.10">
    <property type="entry name" value="Winged helix-like DNA-binding domain superfamily/Winged helix DNA-binding domain"/>
    <property type="match status" value="1"/>
</dbReference>
<dbReference type="SUPFAM" id="SSF53383">
    <property type="entry name" value="PLP-dependent transferases"/>
    <property type="match status" value="1"/>
</dbReference>
<keyword evidence="8" id="KW-1185">Reference proteome</keyword>
<dbReference type="InterPro" id="IPR000524">
    <property type="entry name" value="Tscrpt_reg_HTH_GntR"/>
</dbReference>
<dbReference type="CDD" id="cd00609">
    <property type="entry name" value="AAT_like"/>
    <property type="match status" value="1"/>
</dbReference>
<feature type="domain" description="HTH gntR-type" evidence="6">
    <location>
        <begin position="20"/>
        <end position="88"/>
    </location>
</feature>
<proteinExistence type="inferred from homology"/>
<dbReference type="InterPro" id="IPR015422">
    <property type="entry name" value="PyrdxlP-dep_Trfase_small"/>
</dbReference>
<dbReference type="GO" id="GO:0003677">
    <property type="term" value="F:DNA binding"/>
    <property type="evidence" value="ECO:0007669"/>
    <property type="project" value="UniProtKB-KW"/>
</dbReference>
<dbReference type="PANTHER" id="PTHR46577">
    <property type="entry name" value="HTH-TYPE TRANSCRIPTIONAL REGULATORY PROTEIN GABR"/>
    <property type="match status" value="1"/>
</dbReference>
<dbReference type="CDD" id="cd07377">
    <property type="entry name" value="WHTH_GntR"/>
    <property type="match status" value="1"/>
</dbReference>
<dbReference type="GO" id="GO:0003700">
    <property type="term" value="F:DNA-binding transcription factor activity"/>
    <property type="evidence" value="ECO:0007669"/>
    <property type="project" value="InterPro"/>
</dbReference>
<sequence>MRHLSAAQVARLVNVDPGARPYYRALADGVRNLIMDGQIPVRVRMPAERHLAEILKVSRTTVTSAYDLLRERGYLESRQGSGSWTALPDPATTPDNPWLSTDGDGLVQLHAAAPPAPSALRSAMLEAVEDLPRYGMGNGYDPIGLPALRERIAARYTARGLATRPEQIVVTTGAQHAIQLVFGLLVGPGDPVLVESPTYPHAIDVARQRSARIVPVGISHEGWQTDLLIGAMRQSGARLAYLMPDFQNPTGALMDDATRAAVVGAARRTDTLVLVDETWMELALDEVPHTSPMGSFDTDSRVISIGSASKLWWGGLRIGWIRTTAALARRLAVHRSAVDIASPVLEQLVVARLFDRLEETRAERRRTLRASRETLVAALREQLPEWTFTVPRGGGTLWVRLNGDAPNAIAPGSGATRIGPGSGATRIGPGSGATRIAPGSGATPLAEAAAGHGVRLAPGPWFGLEGTLEGYLRLPYTQPPQVLAEAVTRLRAARDHGPVGASRPPDPLIMMV</sequence>
<dbReference type="InterPro" id="IPR015421">
    <property type="entry name" value="PyrdxlP-dep_Trfase_major"/>
</dbReference>